<evidence type="ECO:0000313" key="4">
    <source>
        <dbReference type="Proteomes" id="UP001138894"/>
    </source>
</evidence>
<evidence type="ECO:0000313" key="3">
    <source>
        <dbReference type="EMBL" id="MBV7269870.1"/>
    </source>
</evidence>
<dbReference type="AlphaFoldDB" id="A0A9X1FBW2"/>
<comment type="similarity">
    <text evidence="1">Belongs to the esterase D family.</text>
</comment>
<dbReference type="PANTHER" id="PTHR40841">
    <property type="entry name" value="SIDEROPHORE TRIACETYLFUSARININE C ESTERASE"/>
    <property type="match status" value="1"/>
</dbReference>
<organism evidence="3 4">
    <name type="scientific">Winogradskyella luteola</name>
    <dbReference type="NCBI Taxonomy" id="2828330"/>
    <lineage>
        <taxon>Bacteria</taxon>
        <taxon>Pseudomonadati</taxon>
        <taxon>Bacteroidota</taxon>
        <taxon>Flavobacteriia</taxon>
        <taxon>Flavobacteriales</taxon>
        <taxon>Flavobacteriaceae</taxon>
        <taxon>Winogradskyella</taxon>
    </lineage>
</organism>
<dbReference type="InterPro" id="IPR000801">
    <property type="entry name" value="Esterase-like"/>
</dbReference>
<dbReference type="EMBL" id="JAGSPD010000009">
    <property type="protein sequence ID" value="MBV7269870.1"/>
    <property type="molecule type" value="Genomic_DNA"/>
</dbReference>
<sequence>MKIAVLLSLGLIMLLPNFVYSQDVMVKIGQRDSVASKILNENRKLIVSLPKGYETSNKDYPVLYLLDGVEISLIDARSVTRNLKMETIIVAIANTDRDRDMMPLSRPSYEVKNPQAENFLLFLEKELVPHIDKNYRTNKTRTIRGRSLSGLFVMYAFLSKPTLFDNYVGTCAGWFKDMDDYFSELADEAFKDKDNFKGKTLFVANSLSDPLDPKGEIHQSVINSSKTLKSALADRINFQYKTYENAGHVPYSGLYDGMKYISEQMINKKK</sequence>
<keyword evidence="4" id="KW-1185">Reference proteome</keyword>
<evidence type="ECO:0000256" key="2">
    <source>
        <dbReference type="ARBA" id="ARBA00022801"/>
    </source>
</evidence>
<name>A0A9X1FBW2_9FLAO</name>
<gene>
    <name evidence="3" type="ORF">KCG49_11795</name>
</gene>
<reference evidence="3" key="1">
    <citation type="submission" date="2021-04" db="EMBL/GenBank/DDBJ databases">
        <authorList>
            <person name="Pira H."/>
            <person name="Risdian C."/>
            <person name="Wink J."/>
        </authorList>
    </citation>
    <scope>NUCLEOTIDE SEQUENCE</scope>
    <source>
        <strain evidence="3">WHY3</strain>
    </source>
</reference>
<dbReference type="RefSeq" id="WP_218546742.1">
    <property type="nucleotide sequence ID" value="NZ_JAGSPD010000009.1"/>
</dbReference>
<dbReference type="GO" id="GO:0016788">
    <property type="term" value="F:hydrolase activity, acting on ester bonds"/>
    <property type="evidence" value="ECO:0007669"/>
    <property type="project" value="TreeGrafter"/>
</dbReference>
<comment type="caution">
    <text evidence="3">The sequence shown here is derived from an EMBL/GenBank/DDBJ whole genome shotgun (WGS) entry which is preliminary data.</text>
</comment>
<dbReference type="PANTHER" id="PTHR40841:SF2">
    <property type="entry name" value="SIDEROPHORE-DEGRADING ESTERASE (EUROFUNG)"/>
    <property type="match status" value="1"/>
</dbReference>
<evidence type="ECO:0000256" key="1">
    <source>
        <dbReference type="ARBA" id="ARBA00005622"/>
    </source>
</evidence>
<dbReference type="InterPro" id="IPR052558">
    <property type="entry name" value="Siderophore_Hydrolase_D"/>
</dbReference>
<dbReference type="Pfam" id="PF00756">
    <property type="entry name" value="Esterase"/>
    <property type="match status" value="1"/>
</dbReference>
<protein>
    <submittedName>
        <fullName evidence="3">Alpha/beta hydrolase</fullName>
    </submittedName>
</protein>
<accession>A0A9X1FBW2</accession>
<dbReference type="Proteomes" id="UP001138894">
    <property type="component" value="Unassembled WGS sequence"/>
</dbReference>
<keyword evidence="2 3" id="KW-0378">Hydrolase</keyword>
<proteinExistence type="inferred from homology"/>